<dbReference type="OrthoDB" id="5953842at2759"/>
<dbReference type="PROSITE" id="PS51450">
    <property type="entry name" value="LRR"/>
    <property type="match status" value="2"/>
</dbReference>
<reference evidence="8" key="1">
    <citation type="submission" date="2021-01" db="UniProtKB">
        <authorList>
            <consortium name="EnsemblMetazoa"/>
        </authorList>
    </citation>
    <scope>IDENTIFICATION</scope>
</reference>
<dbReference type="CDD" id="cd00054">
    <property type="entry name" value="EGF_CA"/>
    <property type="match status" value="1"/>
</dbReference>
<feature type="transmembrane region" description="Helical" evidence="5">
    <location>
        <begin position="410"/>
        <end position="429"/>
    </location>
</feature>
<keyword evidence="5" id="KW-0472">Membrane</keyword>
<feature type="domain" description="EGF-like" evidence="7">
    <location>
        <begin position="320"/>
        <end position="357"/>
    </location>
</feature>
<dbReference type="InterPro" id="IPR003591">
    <property type="entry name" value="Leu-rich_rpt_typical-subtyp"/>
</dbReference>
<dbReference type="InterPro" id="IPR001611">
    <property type="entry name" value="Leu-rich_rpt"/>
</dbReference>
<name>A0A7M5V397_9CNID</name>
<dbReference type="AlphaFoldDB" id="A0A7M5V397"/>
<keyword evidence="3" id="KW-0677">Repeat</keyword>
<evidence type="ECO:0000256" key="6">
    <source>
        <dbReference type="SAM" id="SignalP"/>
    </source>
</evidence>
<dbReference type="GO" id="GO:0031012">
    <property type="term" value="C:extracellular matrix"/>
    <property type="evidence" value="ECO:0007669"/>
    <property type="project" value="TreeGrafter"/>
</dbReference>
<sequence>MSCVKLYMVVLLISSFLLIEVWSKDCRLSDKNITDEELSIALERCDNDTELINLKRNSLHLFNPVLFRRFHKLKFLFLDENNIQNFPKNMSKNLFSLKHLTLTKNNIEHIPQNLDLPNLTDLDLSRNNITYLAPHSFARMHGLKTLYLSRNKLHKVTIDAFTGLTSLQRLFLDHNEIDVLYAGVLNGLVSLQKFNVAHNQLQRVRKGVMNNFRYLTDIILKDNFISTLDDRSFQGLKIHVLDLQNNRLKAIRNNVFSSLVIFGKINMKGNPLVCDCWLMHRNIIDLRMKGELQGDCATPSRLKGRNIRQLSKIHLPLCKTYDSCKDHLCQNEATCLQVNETVYKCECLKGFYGDQCEKARQDTEYTLLIILSVCLGVVITIGVIVAFIIRARKNRNVHGRCVSKETCCCFMILGVFFFLFALFVGLRVACKFHEYC</sequence>
<dbReference type="GeneID" id="136805798"/>
<keyword evidence="2 6" id="KW-0732">Signal</keyword>
<feature type="disulfide bond" evidence="4">
    <location>
        <begin position="347"/>
        <end position="356"/>
    </location>
</feature>
<dbReference type="SMART" id="SM00369">
    <property type="entry name" value="LRR_TYP"/>
    <property type="match status" value="8"/>
</dbReference>
<dbReference type="InterPro" id="IPR050328">
    <property type="entry name" value="Dev_Immune_Receptor"/>
</dbReference>
<keyword evidence="4" id="KW-0245">EGF-like domain</keyword>
<feature type="chain" id="PRO_5029668401" description="EGF-like domain-containing protein" evidence="6">
    <location>
        <begin position="24"/>
        <end position="436"/>
    </location>
</feature>
<dbReference type="SUPFAM" id="SSF57196">
    <property type="entry name" value="EGF/Laminin"/>
    <property type="match status" value="1"/>
</dbReference>
<evidence type="ECO:0000256" key="2">
    <source>
        <dbReference type="ARBA" id="ARBA00022729"/>
    </source>
</evidence>
<dbReference type="EnsemblMetazoa" id="CLYHEMT010581.1">
    <property type="protein sequence ID" value="CLYHEMP010581.1"/>
    <property type="gene ID" value="CLYHEMG010581"/>
</dbReference>
<dbReference type="Pfam" id="PF13855">
    <property type="entry name" value="LRR_8"/>
    <property type="match status" value="2"/>
</dbReference>
<dbReference type="Proteomes" id="UP000594262">
    <property type="component" value="Unplaced"/>
</dbReference>
<keyword evidence="5" id="KW-0812">Transmembrane</keyword>
<protein>
    <recommendedName>
        <fullName evidence="7">EGF-like domain-containing protein</fullName>
    </recommendedName>
</protein>
<feature type="signal peptide" evidence="6">
    <location>
        <begin position="1"/>
        <end position="23"/>
    </location>
</feature>
<dbReference type="PROSITE" id="PS01186">
    <property type="entry name" value="EGF_2"/>
    <property type="match status" value="1"/>
</dbReference>
<accession>A0A7M5V397</accession>
<evidence type="ECO:0000313" key="8">
    <source>
        <dbReference type="EnsemblMetazoa" id="CLYHEMP010581.1"/>
    </source>
</evidence>
<dbReference type="SMART" id="SM00181">
    <property type="entry name" value="EGF"/>
    <property type="match status" value="1"/>
</dbReference>
<dbReference type="PROSITE" id="PS00022">
    <property type="entry name" value="EGF_1"/>
    <property type="match status" value="1"/>
</dbReference>
<evidence type="ECO:0000259" key="7">
    <source>
        <dbReference type="PROSITE" id="PS50026"/>
    </source>
</evidence>
<dbReference type="GO" id="GO:0005615">
    <property type="term" value="C:extracellular space"/>
    <property type="evidence" value="ECO:0007669"/>
    <property type="project" value="TreeGrafter"/>
</dbReference>
<dbReference type="Gene3D" id="2.10.25.10">
    <property type="entry name" value="Laminin"/>
    <property type="match status" value="1"/>
</dbReference>
<keyword evidence="9" id="KW-1185">Reference proteome</keyword>
<dbReference type="InterPro" id="IPR000742">
    <property type="entry name" value="EGF"/>
</dbReference>
<keyword evidence="4" id="KW-1015">Disulfide bond</keyword>
<proteinExistence type="predicted"/>
<dbReference type="PROSITE" id="PS50026">
    <property type="entry name" value="EGF_3"/>
    <property type="match status" value="1"/>
</dbReference>
<evidence type="ECO:0000256" key="4">
    <source>
        <dbReference type="PROSITE-ProRule" id="PRU00076"/>
    </source>
</evidence>
<dbReference type="PANTHER" id="PTHR24373">
    <property type="entry name" value="SLIT RELATED LEUCINE-RICH REPEAT NEURONAL PROTEIN"/>
    <property type="match status" value="1"/>
</dbReference>
<organism evidence="8 9">
    <name type="scientific">Clytia hemisphaerica</name>
    <dbReference type="NCBI Taxonomy" id="252671"/>
    <lineage>
        <taxon>Eukaryota</taxon>
        <taxon>Metazoa</taxon>
        <taxon>Cnidaria</taxon>
        <taxon>Hydrozoa</taxon>
        <taxon>Hydroidolina</taxon>
        <taxon>Leptothecata</taxon>
        <taxon>Obeliida</taxon>
        <taxon>Clytiidae</taxon>
        <taxon>Clytia</taxon>
    </lineage>
</organism>
<dbReference type="PANTHER" id="PTHR24373:SF370">
    <property type="entry name" value="FISH-LIPS, ISOFORM E"/>
    <property type="match status" value="1"/>
</dbReference>
<feature type="transmembrane region" description="Helical" evidence="5">
    <location>
        <begin position="365"/>
        <end position="389"/>
    </location>
</feature>
<evidence type="ECO:0000256" key="3">
    <source>
        <dbReference type="ARBA" id="ARBA00022737"/>
    </source>
</evidence>
<dbReference type="Gene3D" id="3.80.10.10">
    <property type="entry name" value="Ribonuclease Inhibitor"/>
    <property type="match status" value="3"/>
</dbReference>
<evidence type="ECO:0000256" key="1">
    <source>
        <dbReference type="ARBA" id="ARBA00022614"/>
    </source>
</evidence>
<dbReference type="Pfam" id="PF00560">
    <property type="entry name" value="LRR_1"/>
    <property type="match status" value="1"/>
</dbReference>
<evidence type="ECO:0000313" key="9">
    <source>
        <dbReference type="Proteomes" id="UP000594262"/>
    </source>
</evidence>
<keyword evidence="5" id="KW-1133">Transmembrane helix</keyword>
<evidence type="ECO:0000256" key="5">
    <source>
        <dbReference type="SAM" id="Phobius"/>
    </source>
</evidence>
<comment type="caution">
    <text evidence="4">Lacks conserved residue(s) required for the propagation of feature annotation.</text>
</comment>
<dbReference type="Pfam" id="PF00008">
    <property type="entry name" value="EGF"/>
    <property type="match status" value="1"/>
</dbReference>
<dbReference type="InterPro" id="IPR032675">
    <property type="entry name" value="LRR_dom_sf"/>
</dbReference>
<keyword evidence="1" id="KW-0433">Leucine-rich repeat</keyword>
<dbReference type="RefSeq" id="XP_066918460.1">
    <property type="nucleotide sequence ID" value="XM_067062359.1"/>
</dbReference>
<dbReference type="SUPFAM" id="SSF52058">
    <property type="entry name" value="L domain-like"/>
    <property type="match status" value="1"/>
</dbReference>